<evidence type="ECO:0000313" key="5">
    <source>
        <dbReference type="EMBL" id="TDE97303.1"/>
    </source>
</evidence>
<dbReference type="InterPro" id="IPR050493">
    <property type="entry name" value="FAD-dep_Monooxygenase_BioMet"/>
</dbReference>
<keyword evidence="1" id="KW-0560">Oxidoreductase</keyword>
<keyword evidence="6" id="KW-1185">Reference proteome</keyword>
<dbReference type="PRINTS" id="PR00420">
    <property type="entry name" value="RNGMNOXGNASE"/>
</dbReference>
<evidence type="ECO:0000256" key="1">
    <source>
        <dbReference type="ARBA" id="ARBA00023002"/>
    </source>
</evidence>
<evidence type="ECO:0000256" key="3">
    <source>
        <dbReference type="SAM" id="MobiDB-lite"/>
    </source>
</evidence>
<dbReference type="Pfam" id="PF01494">
    <property type="entry name" value="FAD_binding_3"/>
    <property type="match status" value="1"/>
</dbReference>
<dbReference type="Gene3D" id="3.50.50.60">
    <property type="entry name" value="FAD/NAD(P)-binding domain"/>
    <property type="match status" value="1"/>
</dbReference>
<dbReference type="PANTHER" id="PTHR13789:SF309">
    <property type="entry name" value="PUTATIVE (AFU_ORTHOLOGUE AFUA_6G14510)-RELATED"/>
    <property type="match status" value="1"/>
</dbReference>
<reference evidence="5 6" key="1">
    <citation type="submission" date="2019-03" db="EMBL/GenBank/DDBJ databases">
        <title>Genomic features of bacteria from cold environments.</title>
        <authorList>
            <person name="Shen L."/>
        </authorList>
    </citation>
    <scope>NUCLEOTIDE SEQUENCE [LARGE SCALE GENOMIC DNA]</scope>
    <source>
        <strain evidence="6">T3246-1</strain>
    </source>
</reference>
<accession>A0ABY2E6X2</accession>
<evidence type="ECO:0000256" key="2">
    <source>
        <dbReference type="ARBA" id="ARBA00023033"/>
    </source>
</evidence>
<dbReference type="EMBL" id="SMNA01000002">
    <property type="protein sequence ID" value="TDE97303.1"/>
    <property type="molecule type" value="Genomic_DNA"/>
</dbReference>
<comment type="caution">
    <text evidence="5">The sequence shown here is derived from an EMBL/GenBank/DDBJ whole genome shotgun (WGS) entry which is preliminary data.</text>
</comment>
<dbReference type="InterPro" id="IPR036188">
    <property type="entry name" value="FAD/NAD-bd_sf"/>
</dbReference>
<dbReference type="PANTHER" id="PTHR13789">
    <property type="entry name" value="MONOOXYGENASE"/>
    <property type="match status" value="1"/>
</dbReference>
<sequence>MACLPPEGAGSRRPREPGHHRRTVMTAARTALVIGGGVAGAAAAIALTRAGIEVRVVEAHDRTDRDHGSFLTLATNGIDALRAIEADGRVLEAGFPTAAMTLRSHTGKRLGTTSTGGVLADGTVSQTVRRADLVRALRAEVETRGIEIRYGRRLVGLDAGPARVRAEFDDGSVAEADLLVGADGIHSTVRRLALPGSPEPAYSGLVTTGGYAPGLTLDSPPGDYEMIFGKRAFFGFAVAPGEQAWWFVNLPHRREPARGELAAVGDAQWRARFAELYADDAGPALEIIAATPDFAPMTAIQTIPRLRPWSSGRVIVIGDAAHAPSPTSGQGASLAVEDAVVLAMSLRDRDSVEQAYAQFETLRRPRVEAIIRAAARINNNKAPGAVGRLVRDAVLPRILASAMARNSADQASDHHLDWAAGVSEGSR</sequence>
<dbReference type="SUPFAM" id="SSF51905">
    <property type="entry name" value="FAD/NAD(P)-binding domain"/>
    <property type="match status" value="1"/>
</dbReference>
<feature type="domain" description="FAD-binding" evidence="4">
    <location>
        <begin position="31"/>
        <end position="372"/>
    </location>
</feature>
<gene>
    <name evidence="5" type="ORF">EXU48_03615</name>
</gene>
<dbReference type="Proteomes" id="UP000504882">
    <property type="component" value="Unassembled WGS sequence"/>
</dbReference>
<keyword evidence="2 5" id="KW-0503">Monooxygenase</keyword>
<proteinExistence type="predicted"/>
<dbReference type="InterPro" id="IPR002938">
    <property type="entry name" value="FAD-bd"/>
</dbReference>
<evidence type="ECO:0000259" key="4">
    <source>
        <dbReference type="Pfam" id="PF01494"/>
    </source>
</evidence>
<organism evidence="5 6">
    <name type="scientific">Occultella glacieicola</name>
    <dbReference type="NCBI Taxonomy" id="2518684"/>
    <lineage>
        <taxon>Bacteria</taxon>
        <taxon>Bacillati</taxon>
        <taxon>Actinomycetota</taxon>
        <taxon>Actinomycetes</taxon>
        <taxon>Micrococcales</taxon>
        <taxon>Ruaniaceae</taxon>
        <taxon>Occultella</taxon>
    </lineage>
</organism>
<feature type="region of interest" description="Disordered" evidence="3">
    <location>
        <begin position="1"/>
        <end position="20"/>
    </location>
</feature>
<protein>
    <submittedName>
        <fullName evidence="5">FAD-dependent monooxygenase</fullName>
    </submittedName>
</protein>
<evidence type="ECO:0000313" key="6">
    <source>
        <dbReference type="Proteomes" id="UP000504882"/>
    </source>
</evidence>
<name>A0ABY2E6X2_9MICO</name>
<dbReference type="GO" id="GO:0004497">
    <property type="term" value="F:monooxygenase activity"/>
    <property type="evidence" value="ECO:0007669"/>
    <property type="project" value="UniProtKB-KW"/>
</dbReference>